<feature type="domain" description="PPM-type phosphatase" evidence="3">
    <location>
        <begin position="446"/>
        <end position="660"/>
    </location>
</feature>
<feature type="transmembrane region" description="Helical" evidence="2">
    <location>
        <begin position="345"/>
        <end position="367"/>
    </location>
</feature>
<keyword evidence="2" id="KW-0472">Membrane</keyword>
<protein>
    <submittedName>
        <fullName evidence="4">SpoIIE family protein phosphatase</fullName>
    </submittedName>
</protein>
<reference evidence="4 5" key="1">
    <citation type="submission" date="2019-12" db="EMBL/GenBank/DDBJ databases">
        <title>Whole-genome sequencing of Allorhizobium vitis.</title>
        <authorList>
            <person name="Gan H.M."/>
            <person name="Szegedi E."/>
            <person name="Burr T."/>
            <person name="Savka M.A."/>
        </authorList>
    </citation>
    <scope>NUCLEOTIDE SEQUENCE [LARGE SCALE GENOMIC DNA]</scope>
    <source>
        <strain evidence="4 5">CG989</strain>
    </source>
</reference>
<keyword evidence="1" id="KW-0378">Hydrolase</keyword>
<evidence type="ECO:0000256" key="2">
    <source>
        <dbReference type="SAM" id="Phobius"/>
    </source>
</evidence>
<dbReference type="Pfam" id="PF07228">
    <property type="entry name" value="SpoIIE"/>
    <property type="match status" value="1"/>
</dbReference>
<name>A0AAE4WCK3_AGRVI</name>
<evidence type="ECO:0000259" key="3">
    <source>
        <dbReference type="PROSITE" id="PS51746"/>
    </source>
</evidence>
<dbReference type="AlphaFoldDB" id="A0AAE4WCK3"/>
<dbReference type="InterPro" id="IPR036457">
    <property type="entry name" value="PPM-type-like_dom_sf"/>
</dbReference>
<accession>A0AAE4WCK3</accession>
<gene>
    <name evidence="4" type="ORF">GOZ95_09520</name>
</gene>
<dbReference type="Proteomes" id="UP000436692">
    <property type="component" value="Unassembled WGS sequence"/>
</dbReference>
<dbReference type="SUPFAM" id="SSF81606">
    <property type="entry name" value="PP2C-like"/>
    <property type="match status" value="1"/>
</dbReference>
<dbReference type="RefSeq" id="WP_156629799.1">
    <property type="nucleotide sequence ID" value="NZ_JABAEJ010000003.1"/>
</dbReference>
<dbReference type="InterPro" id="IPR052016">
    <property type="entry name" value="Bact_Sigma-Reg"/>
</dbReference>
<dbReference type="PANTHER" id="PTHR43156">
    <property type="entry name" value="STAGE II SPORULATION PROTEIN E-RELATED"/>
    <property type="match status" value="1"/>
</dbReference>
<sequence length="669" mass="72991">MSKPTAEPSGSLFARYNRIMRGTFLAVLVVASALLYLQYTQQRDANLLILSQRLQEQSVALDAILKSSADAVKAMRMQGETWYATHPGSTAPSVLLQSIIASQAQGKVTLDSIPAPWTPGDVGNLTVGADLVDPPLLKDMEMALDLNTSFKSVKANIPNAAWIYYTSKRGFINIYPWIASSKFAYSDTLLEKAFYRGVTPEKNPDRSVLWTEAYLDEAGQGLMVTASSAIYDGDTFRGAVSLDLTLNELNTIVGSWQLQFGTLFIINDHDQLLAHPSLITPGLTAVLPAAAALPNNLGIDTVRHNEAVLGLVGDYYVEMLTVKNAPFSLVLVVPRNDLMLSSLKTGMLTVALLVGGLTLIILLSNLLTRREAISPAQQLVRYIEDESRGAALAIPHVPPAWRPWFETIRRVFNAHSQLISIQQELDVARRMQQSIVPTRFPSRRDLALFARMIPAKEVGGDFYDYFWLSDTRIGVVIADVSGKGVPAALFMAVARTLLRATAPAANGPGSCLTMTNNLLAQDNDATMFVTLFYGIIDVETNELVYANGGHNPPFVLDKEGAVRSLPATKGMALGVLEDMVYEERSVRLEPGSTLLLYTDGITEAFNPSGEDFTEERLERAFSGCVDLPVEECLETIVTAVTTFASTAPQSDDITCLAVRYFPPRDPTGV</sequence>
<dbReference type="PROSITE" id="PS51746">
    <property type="entry name" value="PPM_2"/>
    <property type="match status" value="1"/>
</dbReference>
<evidence type="ECO:0000256" key="1">
    <source>
        <dbReference type="ARBA" id="ARBA00022801"/>
    </source>
</evidence>
<dbReference type="SMART" id="SM00331">
    <property type="entry name" value="PP2C_SIG"/>
    <property type="match status" value="1"/>
</dbReference>
<comment type="caution">
    <text evidence="4">The sequence shown here is derived from an EMBL/GenBank/DDBJ whole genome shotgun (WGS) entry which is preliminary data.</text>
</comment>
<dbReference type="Gene3D" id="3.60.40.10">
    <property type="entry name" value="PPM-type phosphatase domain"/>
    <property type="match status" value="1"/>
</dbReference>
<keyword evidence="2" id="KW-0812">Transmembrane</keyword>
<dbReference type="EMBL" id="WPHM01000004">
    <property type="protein sequence ID" value="MUZ57690.1"/>
    <property type="molecule type" value="Genomic_DNA"/>
</dbReference>
<evidence type="ECO:0000313" key="4">
    <source>
        <dbReference type="EMBL" id="MUZ57690.1"/>
    </source>
</evidence>
<dbReference type="PANTHER" id="PTHR43156:SF2">
    <property type="entry name" value="STAGE II SPORULATION PROTEIN E"/>
    <property type="match status" value="1"/>
</dbReference>
<dbReference type="Pfam" id="PF22673">
    <property type="entry name" value="MCP-like_PDC_1"/>
    <property type="match status" value="1"/>
</dbReference>
<organism evidence="4 5">
    <name type="scientific">Agrobacterium vitis</name>
    <name type="common">Rhizobium vitis</name>
    <dbReference type="NCBI Taxonomy" id="373"/>
    <lineage>
        <taxon>Bacteria</taxon>
        <taxon>Pseudomonadati</taxon>
        <taxon>Pseudomonadota</taxon>
        <taxon>Alphaproteobacteria</taxon>
        <taxon>Hyphomicrobiales</taxon>
        <taxon>Rhizobiaceae</taxon>
        <taxon>Rhizobium/Agrobacterium group</taxon>
        <taxon>Agrobacterium</taxon>
    </lineage>
</organism>
<keyword evidence="2" id="KW-1133">Transmembrane helix</keyword>
<dbReference type="Gene3D" id="3.30.450.20">
    <property type="entry name" value="PAS domain"/>
    <property type="match status" value="2"/>
</dbReference>
<dbReference type="InterPro" id="IPR001932">
    <property type="entry name" value="PPM-type_phosphatase-like_dom"/>
</dbReference>
<feature type="transmembrane region" description="Helical" evidence="2">
    <location>
        <begin position="19"/>
        <end position="37"/>
    </location>
</feature>
<evidence type="ECO:0000313" key="5">
    <source>
        <dbReference type="Proteomes" id="UP000436692"/>
    </source>
</evidence>
<dbReference type="GO" id="GO:0016791">
    <property type="term" value="F:phosphatase activity"/>
    <property type="evidence" value="ECO:0007669"/>
    <property type="project" value="TreeGrafter"/>
</dbReference>
<proteinExistence type="predicted"/>